<dbReference type="GO" id="GO:0008897">
    <property type="term" value="F:holo-[acyl-carrier-protein] synthase activity"/>
    <property type="evidence" value="ECO:0007669"/>
    <property type="project" value="InterPro"/>
</dbReference>
<keyword evidence="3" id="KW-1185">Reference proteome</keyword>
<evidence type="ECO:0000313" key="2">
    <source>
        <dbReference type="EMBL" id="NSL86220.1"/>
    </source>
</evidence>
<dbReference type="InterPro" id="IPR037143">
    <property type="entry name" value="4-PPantetheinyl_Trfase_dom_sf"/>
</dbReference>
<dbReference type="GO" id="GO:0000287">
    <property type="term" value="F:magnesium ion binding"/>
    <property type="evidence" value="ECO:0007669"/>
    <property type="project" value="InterPro"/>
</dbReference>
<evidence type="ECO:0000259" key="1">
    <source>
        <dbReference type="Pfam" id="PF01648"/>
    </source>
</evidence>
<comment type="caution">
    <text evidence="2">The sequence shown here is derived from an EMBL/GenBank/DDBJ whole genome shotgun (WGS) entry which is preliminary data.</text>
</comment>
<dbReference type="Gene3D" id="3.90.470.20">
    <property type="entry name" value="4'-phosphopantetheinyl transferase domain"/>
    <property type="match status" value="2"/>
</dbReference>
<sequence>MYTGKILLKRETKNYDAGYCILHSGMPEILTEVPLLHPEEKAYFDTLQFDRRKESYLQGRIAAKKAVKALLPHIPLPDILISQGIFQFPVVKIPAAHNIQVSISHCDDIGIGIAFPEEHPLGIDIEQIDDNKTAAIKGQVSDKELLLLPGCGLTLTSGCALLWTVKEALSKIFRTGLMMNFHSLEIQTLTREGALYVSTFSNFAQYRAVTCLTATHACSLVLPRKTTVELNTFLEALTGRPWNNYVS</sequence>
<protein>
    <submittedName>
        <fullName evidence="2">4'-phosphopantetheinyl transferase superfamily protein</fullName>
    </submittedName>
</protein>
<organism evidence="2 3">
    <name type="scientific">Chitinophaga solisilvae</name>
    <dbReference type="NCBI Taxonomy" id="1233460"/>
    <lineage>
        <taxon>Bacteria</taxon>
        <taxon>Pseudomonadati</taxon>
        <taxon>Bacteroidota</taxon>
        <taxon>Chitinophagia</taxon>
        <taxon>Chitinophagales</taxon>
        <taxon>Chitinophagaceae</taxon>
        <taxon>Chitinophaga</taxon>
    </lineage>
</organism>
<dbReference type="Pfam" id="PF01648">
    <property type="entry name" value="ACPS"/>
    <property type="match status" value="1"/>
</dbReference>
<accession>A0A3S1JK24</accession>
<name>A0A3S1JK24_9BACT</name>
<feature type="domain" description="4'-phosphopantetheinyl transferase" evidence="1">
    <location>
        <begin position="120"/>
        <end position="204"/>
    </location>
</feature>
<keyword evidence="2" id="KW-0808">Transferase</keyword>
<dbReference type="OrthoDB" id="9808281at2"/>
<dbReference type="Proteomes" id="UP000281028">
    <property type="component" value="Unassembled WGS sequence"/>
</dbReference>
<gene>
    <name evidence="2" type="ORF">ECE50_005235</name>
</gene>
<dbReference type="InterPro" id="IPR008278">
    <property type="entry name" value="4-PPantetheinyl_Trfase_dom"/>
</dbReference>
<reference evidence="2" key="1">
    <citation type="submission" date="2020-05" db="EMBL/GenBank/DDBJ databases">
        <title>Chitinophaga laudate sp. nov., isolated from a tropical peat swamp.</title>
        <authorList>
            <person name="Goh C.B.S."/>
            <person name="Lee M.S."/>
            <person name="Parimannan S."/>
            <person name="Pasbakhsh P."/>
            <person name="Yule C.M."/>
            <person name="Rajandas H."/>
            <person name="Loke S."/>
            <person name="Croft L."/>
            <person name="Tan J.B.L."/>
        </authorList>
    </citation>
    <scope>NUCLEOTIDE SEQUENCE</scope>
    <source>
        <strain evidence="2">Mgbs1</strain>
    </source>
</reference>
<dbReference type="AlphaFoldDB" id="A0A3S1JK24"/>
<dbReference type="SUPFAM" id="SSF56214">
    <property type="entry name" value="4'-phosphopantetheinyl transferase"/>
    <property type="match status" value="2"/>
</dbReference>
<dbReference type="EMBL" id="RIAR02000001">
    <property type="protein sequence ID" value="NSL86220.1"/>
    <property type="molecule type" value="Genomic_DNA"/>
</dbReference>
<proteinExistence type="predicted"/>
<evidence type="ECO:0000313" key="3">
    <source>
        <dbReference type="Proteomes" id="UP000281028"/>
    </source>
</evidence>